<dbReference type="Proteomes" id="UP001249851">
    <property type="component" value="Unassembled WGS sequence"/>
</dbReference>
<organism evidence="2 3">
    <name type="scientific">Acropora cervicornis</name>
    <name type="common">Staghorn coral</name>
    <dbReference type="NCBI Taxonomy" id="6130"/>
    <lineage>
        <taxon>Eukaryota</taxon>
        <taxon>Metazoa</taxon>
        <taxon>Cnidaria</taxon>
        <taxon>Anthozoa</taxon>
        <taxon>Hexacorallia</taxon>
        <taxon>Scleractinia</taxon>
        <taxon>Astrocoeniina</taxon>
        <taxon>Acroporidae</taxon>
        <taxon>Acropora</taxon>
    </lineage>
</organism>
<accession>A0AAD9Q226</accession>
<protein>
    <submittedName>
        <fullName evidence="2">Uncharacterized protein</fullName>
    </submittedName>
</protein>
<sequence length="71" mass="8197">MNYLLLMTATAVNRYFCLTKPNVYRRFLKVKPTFVSIIVVTIKQCKSEITSSGHRRDLGLNAPETNRFQTT</sequence>
<evidence type="ECO:0000313" key="2">
    <source>
        <dbReference type="EMBL" id="KAK2553350.1"/>
    </source>
</evidence>
<reference evidence="2" key="1">
    <citation type="journal article" date="2023" name="G3 (Bethesda)">
        <title>Whole genome assembly and annotation of the endangered Caribbean coral Acropora cervicornis.</title>
        <authorList>
            <person name="Selwyn J.D."/>
            <person name="Vollmer S.V."/>
        </authorList>
    </citation>
    <scope>NUCLEOTIDE SEQUENCE</scope>
    <source>
        <strain evidence="2">K2</strain>
    </source>
</reference>
<dbReference type="EMBL" id="JARQWQ010000078">
    <property type="protein sequence ID" value="KAK2553350.1"/>
    <property type="molecule type" value="Genomic_DNA"/>
</dbReference>
<feature type="region of interest" description="Disordered" evidence="1">
    <location>
        <begin position="50"/>
        <end position="71"/>
    </location>
</feature>
<gene>
    <name evidence="2" type="ORF">P5673_025322</name>
</gene>
<dbReference type="AlphaFoldDB" id="A0AAD9Q226"/>
<evidence type="ECO:0000256" key="1">
    <source>
        <dbReference type="SAM" id="MobiDB-lite"/>
    </source>
</evidence>
<reference evidence="2" key="2">
    <citation type="journal article" date="2023" name="Science">
        <title>Genomic signatures of disease resistance in endangered staghorn corals.</title>
        <authorList>
            <person name="Vollmer S.V."/>
            <person name="Selwyn J.D."/>
            <person name="Despard B.A."/>
            <person name="Roesel C.L."/>
        </authorList>
    </citation>
    <scope>NUCLEOTIDE SEQUENCE</scope>
    <source>
        <strain evidence="2">K2</strain>
    </source>
</reference>
<proteinExistence type="predicted"/>
<keyword evidence="3" id="KW-1185">Reference proteome</keyword>
<name>A0AAD9Q226_ACRCE</name>
<evidence type="ECO:0000313" key="3">
    <source>
        <dbReference type="Proteomes" id="UP001249851"/>
    </source>
</evidence>
<comment type="caution">
    <text evidence="2">The sequence shown here is derived from an EMBL/GenBank/DDBJ whole genome shotgun (WGS) entry which is preliminary data.</text>
</comment>